<dbReference type="Proteomes" id="UP000266723">
    <property type="component" value="Unassembled WGS sequence"/>
</dbReference>
<evidence type="ECO:0000313" key="1">
    <source>
        <dbReference type="EMBL" id="KAF3544409.1"/>
    </source>
</evidence>
<dbReference type="SUPFAM" id="SSF50978">
    <property type="entry name" value="WD40 repeat-like"/>
    <property type="match status" value="1"/>
</dbReference>
<name>A0ABQ7BY15_BRACR</name>
<dbReference type="InterPro" id="IPR036322">
    <property type="entry name" value="WD40_repeat_dom_sf"/>
</dbReference>
<organism evidence="1 2">
    <name type="scientific">Brassica cretica</name>
    <name type="common">Mustard</name>
    <dbReference type="NCBI Taxonomy" id="69181"/>
    <lineage>
        <taxon>Eukaryota</taxon>
        <taxon>Viridiplantae</taxon>
        <taxon>Streptophyta</taxon>
        <taxon>Embryophyta</taxon>
        <taxon>Tracheophyta</taxon>
        <taxon>Spermatophyta</taxon>
        <taxon>Magnoliopsida</taxon>
        <taxon>eudicotyledons</taxon>
        <taxon>Gunneridae</taxon>
        <taxon>Pentapetalae</taxon>
        <taxon>rosids</taxon>
        <taxon>malvids</taxon>
        <taxon>Brassicales</taxon>
        <taxon>Brassicaceae</taxon>
        <taxon>Brassiceae</taxon>
        <taxon>Brassica</taxon>
    </lineage>
</organism>
<comment type="caution">
    <text evidence="1">The sequence shown here is derived from an EMBL/GenBank/DDBJ whole genome shotgun (WGS) entry which is preliminary data.</text>
</comment>
<accession>A0ABQ7BY15</accession>
<keyword evidence="2" id="KW-1185">Reference proteome</keyword>
<proteinExistence type="predicted"/>
<sequence length="204" mass="23175">MVQSPLMFAPQRRRQLVYYSSSAYPKQDMFLLLNPRGEDDFTKTHLQCSSCIVKSYQTRTTLKTLGSNLLSLRDASLNEKEKIVSSSSSAYLKQDMFLLLNPRGEDDFTKTHLQCSSCIVKSYQTRTTLKTLGSNLLSLRDASLNGSLAVSSDDRYLATRGVDRHAFTGHRNTISSLLFRHRTAELYSGSFDRSVKECTYGWER</sequence>
<reference evidence="1 2" key="1">
    <citation type="journal article" date="2020" name="BMC Genomics">
        <title>Intraspecific diversification of the crop wild relative Brassica cretica Lam. using demographic model selection.</title>
        <authorList>
            <person name="Kioukis A."/>
            <person name="Michalopoulou V.A."/>
            <person name="Briers L."/>
            <person name="Pirintsos S."/>
            <person name="Studholme D.J."/>
            <person name="Pavlidis P."/>
            <person name="Sarris P.F."/>
        </authorList>
    </citation>
    <scope>NUCLEOTIDE SEQUENCE [LARGE SCALE GENOMIC DNA]</scope>
    <source>
        <strain evidence="2">cv. PFS-1207/04</strain>
    </source>
</reference>
<dbReference type="EMBL" id="QGKV02000832">
    <property type="protein sequence ID" value="KAF3544409.1"/>
    <property type="molecule type" value="Genomic_DNA"/>
</dbReference>
<gene>
    <name evidence="1" type="ORF">DY000_02007154</name>
</gene>
<protein>
    <submittedName>
        <fullName evidence="1">Uncharacterized protein</fullName>
    </submittedName>
</protein>
<dbReference type="Gene3D" id="2.130.10.10">
    <property type="entry name" value="YVTN repeat-like/Quinoprotein amine dehydrogenase"/>
    <property type="match status" value="1"/>
</dbReference>
<evidence type="ECO:0000313" key="2">
    <source>
        <dbReference type="Proteomes" id="UP000266723"/>
    </source>
</evidence>
<dbReference type="InterPro" id="IPR015943">
    <property type="entry name" value="WD40/YVTN_repeat-like_dom_sf"/>
</dbReference>